<sequence length="223" mass="25053">MSQTYADIKGILLSLPSVKDVVISINAEYWGIDWAEQDAEKAEYEGVIAKWKTGEKTHLMIRWDGKNRNETAVLENMETDANGNDLNLKLLSYKDGRPAPVFNMQAPQALAVVPMGVAADDSADEEESPSPAPTVIVNEQQWTKVQPEGVKTDARSQARELPRLNRGGLSLDTIESLFDFLLPTKWIPRVLKYTNEKLQGHDALNAKMTHGELLRFFGYMIHR</sequence>
<accession>A0AB34JDS0</accession>
<dbReference type="Proteomes" id="UP001515480">
    <property type="component" value="Unassembled WGS sequence"/>
</dbReference>
<evidence type="ECO:0000313" key="1">
    <source>
        <dbReference type="EMBL" id="KAL1519929.1"/>
    </source>
</evidence>
<protein>
    <recommendedName>
        <fullName evidence="3">Chromo domain-containing protein</fullName>
    </recommendedName>
</protein>
<dbReference type="AlphaFoldDB" id="A0AB34JDS0"/>
<dbReference type="EMBL" id="JBGBPQ010000009">
    <property type="protein sequence ID" value="KAL1519929.1"/>
    <property type="molecule type" value="Genomic_DNA"/>
</dbReference>
<proteinExistence type="predicted"/>
<reference evidence="1 2" key="1">
    <citation type="journal article" date="2024" name="Science">
        <title>Giant polyketide synthase enzymes in the biosynthesis of giant marine polyether toxins.</title>
        <authorList>
            <person name="Fallon T.R."/>
            <person name="Shende V.V."/>
            <person name="Wierzbicki I.H."/>
            <person name="Pendleton A.L."/>
            <person name="Watervoot N.F."/>
            <person name="Auber R.P."/>
            <person name="Gonzalez D.J."/>
            <person name="Wisecaver J.H."/>
            <person name="Moore B.S."/>
        </authorList>
    </citation>
    <scope>NUCLEOTIDE SEQUENCE [LARGE SCALE GENOMIC DNA]</scope>
    <source>
        <strain evidence="1 2">12B1</strain>
    </source>
</reference>
<comment type="caution">
    <text evidence="1">The sequence shown here is derived from an EMBL/GenBank/DDBJ whole genome shotgun (WGS) entry which is preliminary data.</text>
</comment>
<gene>
    <name evidence="1" type="ORF">AB1Y20_023417</name>
</gene>
<keyword evidence="2" id="KW-1185">Reference proteome</keyword>
<evidence type="ECO:0000313" key="2">
    <source>
        <dbReference type="Proteomes" id="UP001515480"/>
    </source>
</evidence>
<evidence type="ECO:0008006" key="3">
    <source>
        <dbReference type="Google" id="ProtNLM"/>
    </source>
</evidence>
<organism evidence="1 2">
    <name type="scientific">Prymnesium parvum</name>
    <name type="common">Toxic golden alga</name>
    <dbReference type="NCBI Taxonomy" id="97485"/>
    <lineage>
        <taxon>Eukaryota</taxon>
        <taxon>Haptista</taxon>
        <taxon>Haptophyta</taxon>
        <taxon>Prymnesiophyceae</taxon>
        <taxon>Prymnesiales</taxon>
        <taxon>Prymnesiaceae</taxon>
        <taxon>Prymnesium</taxon>
    </lineage>
</organism>
<name>A0AB34JDS0_PRYPA</name>